<dbReference type="Pfam" id="PF02449">
    <property type="entry name" value="Glyco_hydro_42"/>
    <property type="match status" value="1"/>
</dbReference>
<dbReference type="Proteomes" id="UP000187464">
    <property type="component" value="Chromosome I"/>
</dbReference>
<keyword evidence="5" id="KW-1185">Reference proteome</keyword>
<name>A0A1R3T0K5_9BACT</name>
<evidence type="ECO:0000313" key="4">
    <source>
        <dbReference type="EMBL" id="SCD21271.1"/>
    </source>
</evidence>
<dbReference type="KEGG" id="psac:PSM36_2468"/>
<dbReference type="GO" id="GO:0005975">
    <property type="term" value="P:carbohydrate metabolic process"/>
    <property type="evidence" value="ECO:0007669"/>
    <property type="project" value="InterPro"/>
</dbReference>
<sequence>MKQLDTIQSLLIIFLLAFSILSSTAQTKALPINKYDVMNMNNLPVGMWVTPPDQYRNDMQYQRIAKAGINFVNGFGFYENTSDEIITALDLCAKYGLKYFVNRNDAHKAILTYADNPDKTIIENFMAGVRDYFKHPAYAGELLLDEPGKPLFSSVGAFTKRYEKLYPDKMWHVNLFPTYATGGIKTASYEDYISSWLNVIDPNYLSFDSYPLLKTGGIIQDYFYNLDFIRAKTLERGIPFWTFIQTLSIAQTPGVPDKRDPSEKEIRWQVWINLVFGAKGIQYFCYWSPGSGTEVFSDALITREGKKTDKYDYVKRINSDLRKTGKILLECDAAGVIQTTVNPYPLYEGNRKSFGPVKKVVGDDNIVGCFTDKNGHYRILISPLTPDKDATVKLVLERDIDYVTVIKGKKEKRIKIKNQELIQTLSAGDAVLVKF</sequence>
<evidence type="ECO:0000313" key="5">
    <source>
        <dbReference type="Proteomes" id="UP000187464"/>
    </source>
</evidence>
<gene>
    <name evidence="4" type="ORF">PSM36_2468</name>
</gene>
<dbReference type="AlphaFoldDB" id="A0A1R3T0K5"/>
<dbReference type="EC" id="3.2.1.23" evidence="4"/>
<evidence type="ECO:0000256" key="1">
    <source>
        <dbReference type="ARBA" id="ARBA00022801"/>
    </source>
</evidence>
<evidence type="ECO:0000259" key="3">
    <source>
        <dbReference type="Pfam" id="PF02449"/>
    </source>
</evidence>
<proteinExistence type="predicted"/>
<dbReference type="RefSeq" id="WP_154671022.1">
    <property type="nucleotide sequence ID" value="NZ_LT605205.1"/>
</dbReference>
<dbReference type="Gene3D" id="3.20.20.80">
    <property type="entry name" value="Glycosidases"/>
    <property type="match status" value="1"/>
</dbReference>
<keyword evidence="2 4" id="KW-0326">Glycosidase</keyword>
<dbReference type="InterPro" id="IPR013529">
    <property type="entry name" value="Glyco_hydro_42_N"/>
</dbReference>
<organism evidence="4 5">
    <name type="scientific">Proteiniphilum saccharofermentans</name>
    <dbReference type="NCBI Taxonomy" id="1642647"/>
    <lineage>
        <taxon>Bacteria</taxon>
        <taxon>Pseudomonadati</taxon>
        <taxon>Bacteroidota</taxon>
        <taxon>Bacteroidia</taxon>
        <taxon>Bacteroidales</taxon>
        <taxon>Dysgonomonadaceae</taxon>
        <taxon>Proteiniphilum</taxon>
    </lineage>
</organism>
<accession>A0A1R3T0K5</accession>
<dbReference type="GO" id="GO:0004565">
    <property type="term" value="F:beta-galactosidase activity"/>
    <property type="evidence" value="ECO:0007669"/>
    <property type="project" value="UniProtKB-EC"/>
</dbReference>
<feature type="domain" description="Glycoside hydrolase family 42 N-terminal" evidence="3">
    <location>
        <begin position="203"/>
        <end position="323"/>
    </location>
</feature>
<protein>
    <submittedName>
        <fullName evidence="4">Putative Beta-galactosidase</fullName>
        <ecNumber evidence="4">3.2.1.23</ecNumber>
    </submittedName>
</protein>
<keyword evidence="1 4" id="KW-0378">Hydrolase</keyword>
<evidence type="ECO:0000256" key="2">
    <source>
        <dbReference type="ARBA" id="ARBA00023295"/>
    </source>
</evidence>
<dbReference type="STRING" id="1642647.PSM36_2468"/>
<reference evidence="4 5" key="1">
    <citation type="submission" date="2016-08" db="EMBL/GenBank/DDBJ databases">
        <authorList>
            <person name="Seilhamer J.J."/>
        </authorList>
    </citation>
    <scope>NUCLEOTIDE SEQUENCE [LARGE SCALE GENOMIC DNA]</scope>
    <source>
        <strain evidence="4">M3/6</strain>
    </source>
</reference>
<dbReference type="GO" id="GO:0009341">
    <property type="term" value="C:beta-galactosidase complex"/>
    <property type="evidence" value="ECO:0007669"/>
    <property type="project" value="InterPro"/>
</dbReference>
<dbReference type="EMBL" id="LT605205">
    <property type="protein sequence ID" value="SCD21271.1"/>
    <property type="molecule type" value="Genomic_DNA"/>
</dbReference>